<feature type="domain" description="HMG box" evidence="13">
    <location>
        <begin position="5"/>
        <end position="73"/>
    </location>
</feature>
<dbReference type="Proteomes" id="UP000009046">
    <property type="component" value="Unassembled WGS sequence"/>
</dbReference>
<dbReference type="SUPFAM" id="SSF47095">
    <property type="entry name" value="HMG-box"/>
    <property type="match status" value="1"/>
</dbReference>
<dbReference type="Gene3D" id="1.10.30.10">
    <property type="entry name" value="High mobility group box domain"/>
    <property type="match status" value="1"/>
</dbReference>
<dbReference type="InterPro" id="IPR024970">
    <property type="entry name" value="Maelstrom"/>
</dbReference>
<dbReference type="PANTHER" id="PTHR21358:SF4">
    <property type="entry name" value="PROTEIN MAELSTROM HOMOLOG"/>
    <property type="match status" value="1"/>
</dbReference>
<name>E0VM85_PEDHC</name>
<comment type="similarity">
    <text evidence="3">Belongs to the maelstrom family.</text>
</comment>
<evidence type="ECO:0000256" key="9">
    <source>
        <dbReference type="ARBA" id="ARBA00023242"/>
    </source>
</evidence>
<evidence type="ECO:0000256" key="8">
    <source>
        <dbReference type="ARBA" id="ARBA00023158"/>
    </source>
</evidence>
<accession>E0VM85</accession>
<dbReference type="AlphaFoldDB" id="E0VM85"/>
<dbReference type="HOGENOM" id="CLU_567688_0_0_1"/>
<dbReference type="InterPro" id="IPR036910">
    <property type="entry name" value="HMG_box_dom_sf"/>
</dbReference>
<dbReference type="InParanoid" id="E0VM85"/>
<feature type="compositionally biased region" description="Basic and acidic residues" evidence="12">
    <location>
        <begin position="415"/>
        <end position="429"/>
    </location>
</feature>
<evidence type="ECO:0000313" key="15">
    <source>
        <dbReference type="EnsemblMetazoa" id="PHUM304120-PA"/>
    </source>
</evidence>
<dbReference type="EMBL" id="AAZO01003538">
    <property type="status" value="NOT_ANNOTATED_CDS"/>
    <property type="molecule type" value="Genomic_DNA"/>
</dbReference>
<dbReference type="GO" id="GO:0034587">
    <property type="term" value="P:piRNA processing"/>
    <property type="evidence" value="ECO:0007669"/>
    <property type="project" value="TreeGrafter"/>
</dbReference>
<evidence type="ECO:0000313" key="14">
    <source>
        <dbReference type="EMBL" id="EEB14491.1"/>
    </source>
</evidence>
<dbReference type="GeneID" id="8239169"/>
<proteinExistence type="inferred from homology"/>
<evidence type="ECO:0000256" key="7">
    <source>
        <dbReference type="ARBA" id="ARBA00023125"/>
    </source>
</evidence>
<evidence type="ECO:0000256" key="12">
    <source>
        <dbReference type="SAM" id="MobiDB-lite"/>
    </source>
</evidence>
<dbReference type="KEGG" id="phu:Phum_PHUM304120"/>
<evidence type="ECO:0000259" key="13">
    <source>
        <dbReference type="PROSITE" id="PS50118"/>
    </source>
</evidence>
<dbReference type="eggNOG" id="ENOG502QTQB">
    <property type="taxonomic scope" value="Eukaryota"/>
</dbReference>
<reference evidence="14" key="1">
    <citation type="submission" date="2007-04" db="EMBL/GenBank/DDBJ databases">
        <title>Annotation of Pediculus humanus corporis strain USDA.</title>
        <authorList>
            <person name="Kirkness E."/>
            <person name="Hannick L."/>
            <person name="Hass B."/>
            <person name="Bruggner R."/>
            <person name="Lawson D."/>
            <person name="Bidwell S."/>
            <person name="Joardar V."/>
            <person name="Caler E."/>
            <person name="Walenz B."/>
            <person name="Inman J."/>
            <person name="Schobel S."/>
            <person name="Galinsky K."/>
            <person name="Amedeo P."/>
            <person name="Strausberg R."/>
        </authorList>
    </citation>
    <scope>NUCLEOTIDE SEQUENCE</scope>
    <source>
        <strain evidence="14">USDA</strain>
    </source>
</reference>
<protein>
    <recommendedName>
        <fullName evidence="13">HMG box domain-containing protein</fullName>
    </recommendedName>
</protein>
<evidence type="ECO:0000256" key="2">
    <source>
        <dbReference type="ARBA" id="ARBA00004496"/>
    </source>
</evidence>
<comment type="subcellular location">
    <subcellularLocation>
        <location evidence="2">Cytoplasm</location>
    </subcellularLocation>
    <subcellularLocation>
        <location evidence="1">Nucleus</location>
    </subcellularLocation>
</comment>
<dbReference type="EMBL" id="DS235297">
    <property type="protein sequence ID" value="EEB14491.1"/>
    <property type="molecule type" value="Genomic_DNA"/>
</dbReference>
<dbReference type="CDD" id="cd21992">
    <property type="entry name" value="HMG-box_MAEL"/>
    <property type="match status" value="1"/>
</dbReference>
<sequence length="443" mass="51287">MGKKKKSPKNAFSFFLDDYVQNQRDKGNHITHKQGAEECASLWKNLSLEEKERYKNLASEYKINKINDDKKFTNLGTSFSEVKQQEFMLKKEEEDADNEIKRTVFNLNGGTIETQIFYLIHCNYYCKTDDGVYVPAELAISKFSLGSGIIDSYHTLISPDKIPLGYAFETKKNINEIHKLPYPPYSEGNSSYYCISKEILNFLQHDFPPLYCLENNLQATKSVITTLTKNSVNKNVNFKIYPMHKLFFHLKNKCAEFVVECPGISLGFPLLSNAIVELEKDIFCYVTNLSCDFHGNMEEKYQNCSLSIVQRYVYVICDHCCQYINVKLIPGKHIRLNCDLKSNETCKMIKNKQKISSHVKTQSDKDDIVFKEERKIPKWLKEKNETSLSKSNVSDNGDEVYKEAMPMSNDKFWENKRSKENLNLPKEDFPPLGGTGKSRKFKF</sequence>
<dbReference type="EnsemblMetazoa" id="PHUM304120-RA">
    <property type="protein sequence ID" value="PHUM304120-PA"/>
    <property type="gene ID" value="PHUM304120"/>
</dbReference>
<dbReference type="GO" id="GO:0007283">
    <property type="term" value="P:spermatogenesis"/>
    <property type="evidence" value="ECO:0007669"/>
    <property type="project" value="TreeGrafter"/>
</dbReference>
<dbReference type="InterPro" id="IPR039259">
    <property type="entry name" value="Protein_maelstrom"/>
</dbReference>
<feature type="region of interest" description="Disordered" evidence="12">
    <location>
        <begin position="415"/>
        <end position="443"/>
    </location>
</feature>
<dbReference type="GO" id="GO:0060964">
    <property type="term" value="P:regulation of miRNA-mediated gene silencing"/>
    <property type="evidence" value="ECO:0007669"/>
    <property type="project" value="InterPro"/>
</dbReference>
<dbReference type="FunCoup" id="E0VM85">
    <property type="interactions" value="41"/>
</dbReference>
<dbReference type="GO" id="GO:0043565">
    <property type="term" value="F:sequence-specific DNA binding"/>
    <property type="evidence" value="ECO:0007669"/>
    <property type="project" value="TreeGrafter"/>
</dbReference>
<reference evidence="15" key="3">
    <citation type="submission" date="2021-02" db="UniProtKB">
        <authorList>
            <consortium name="EnsemblMetazoa"/>
        </authorList>
    </citation>
    <scope>IDENTIFICATION</scope>
    <source>
        <strain evidence="15">USDA</strain>
    </source>
</reference>
<dbReference type="PROSITE" id="PS50118">
    <property type="entry name" value="HMG_BOX_2"/>
    <property type="match status" value="1"/>
</dbReference>
<dbReference type="InterPro" id="IPR009071">
    <property type="entry name" value="HMG_box_dom"/>
</dbReference>
<dbReference type="OrthoDB" id="24555at2759"/>
<evidence type="ECO:0000256" key="1">
    <source>
        <dbReference type="ARBA" id="ARBA00004123"/>
    </source>
</evidence>
<reference evidence="14" key="2">
    <citation type="submission" date="2007-04" db="EMBL/GenBank/DDBJ databases">
        <title>The genome of the human body louse.</title>
        <authorList>
            <consortium name="The Human Body Louse Genome Consortium"/>
            <person name="Kirkness E."/>
            <person name="Walenz B."/>
            <person name="Hass B."/>
            <person name="Bruggner R."/>
            <person name="Strausberg R."/>
        </authorList>
    </citation>
    <scope>NUCLEOTIDE SEQUENCE</scope>
    <source>
        <strain evidence="14">USDA</strain>
    </source>
</reference>
<gene>
    <name evidence="15" type="primary">8239169</name>
    <name evidence="14" type="ORF">Phum_PHUM304120</name>
</gene>
<keyword evidence="10" id="KW-0469">Meiosis</keyword>
<evidence type="ECO:0000256" key="11">
    <source>
        <dbReference type="PROSITE-ProRule" id="PRU00267"/>
    </source>
</evidence>
<evidence type="ECO:0000313" key="16">
    <source>
        <dbReference type="Proteomes" id="UP000009046"/>
    </source>
</evidence>
<feature type="DNA-binding region" description="HMG box" evidence="11">
    <location>
        <begin position="5"/>
        <end position="73"/>
    </location>
</feature>
<dbReference type="GO" id="GO:0030154">
    <property type="term" value="P:cell differentiation"/>
    <property type="evidence" value="ECO:0007669"/>
    <property type="project" value="UniProtKB-KW"/>
</dbReference>
<keyword evidence="7 11" id="KW-0238">DNA-binding</keyword>
<evidence type="ECO:0000256" key="6">
    <source>
        <dbReference type="ARBA" id="ARBA00022782"/>
    </source>
</evidence>
<organism>
    <name type="scientific">Pediculus humanus subsp. corporis</name>
    <name type="common">Body louse</name>
    <dbReference type="NCBI Taxonomy" id="121224"/>
    <lineage>
        <taxon>Eukaryota</taxon>
        <taxon>Metazoa</taxon>
        <taxon>Ecdysozoa</taxon>
        <taxon>Arthropoda</taxon>
        <taxon>Hexapoda</taxon>
        <taxon>Insecta</taxon>
        <taxon>Pterygota</taxon>
        <taxon>Neoptera</taxon>
        <taxon>Paraneoptera</taxon>
        <taxon>Psocodea</taxon>
        <taxon>Troctomorpha</taxon>
        <taxon>Phthiraptera</taxon>
        <taxon>Anoplura</taxon>
        <taxon>Pediculidae</taxon>
        <taxon>Pediculus</taxon>
    </lineage>
</organism>
<dbReference type="GO" id="GO:0007140">
    <property type="term" value="P:male meiotic nuclear division"/>
    <property type="evidence" value="ECO:0007669"/>
    <property type="project" value="TreeGrafter"/>
</dbReference>
<keyword evidence="8" id="KW-0943">RNA-mediated gene silencing</keyword>
<dbReference type="Pfam" id="PF13017">
    <property type="entry name" value="Maelstrom"/>
    <property type="match status" value="1"/>
</dbReference>
<dbReference type="VEuPathDB" id="VectorBase:PHUM304120"/>
<dbReference type="Pfam" id="PF09011">
    <property type="entry name" value="HMG_box_2"/>
    <property type="match status" value="1"/>
</dbReference>
<evidence type="ECO:0000256" key="4">
    <source>
        <dbReference type="ARBA" id="ARBA00022473"/>
    </source>
</evidence>
<dbReference type="PANTHER" id="PTHR21358">
    <property type="entry name" value="PROTEIN MAELSTROM HOMOLOG"/>
    <property type="match status" value="1"/>
</dbReference>
<evidence type="ECO:0000256" key="5">
    <source>
        <dbReference type="ARBA" id="ARBA00022490"/>
    </source>
</evidence>
<keyword evidence="16" id="KW-1185">Reference proteome</keyword>
<keyword evidence="6" id="KW-0221">Differentiation</keyword>
<dbReference type="GO" id="GO:0005634">
    <property type="term" value="C:nucleus"/>
    <property type="evidence" value="ECO:0007669"/>
    <property type="project" value="UniProtKB-SubCell"/>
</dbReference>
<dbReference type="RefSeq" id="XP_002427229.1">
    <property type="nucleotide sequence ID" value="XM_002427184.1"/>
</dbReference>
<dbReference type="GO" id="GO:0043186">
    <property type="term" value="C:P granule"/>
    <property type="evidence" value="ECO:0007669"/>
    <property type="project" value="TreeGrafter"/>
</dbReference>
<dbReference type="GO" id="GO:0045892">
    <property type="term" value="P:negative regulation of DNA-templated transcription"/>
    <property type="evidence" value="ECO:0007669"/>
    <property type="project" value="TreeGrafter"/>
</dbReference>
<keyword evidence="9 11" id="KW-0539">Nucleus</keyword>
<dbReference type="OMA" id="KHEIFDH"/>
<keyword evidence="4" id="KW-0217">Developmental protein</keyword>
<dbReference type="CTD" id="8239169"/>
<keyword evidence="5" id="KW-0963">Cytoplasm</keyword>
<evidence type="ECO:0000256" key="3">
    <source>
        <dbReference type="ARBA" id="ARBA00007057"/>
    </source>
</evidence>
<dbReference type="SMART" id="SM00398">
    <property type="entry name" value="HMG"/>
    <property type="match status" value="1"/>
</dbReference>
<evidence type="ECO:0000256" key="10">
    <source>
        <dbReference type="ARBA" id="ARBA00023254"/>
    </source>
</evidence>